<reference evidence="2 3" key="1">
    <citation type="journal article" date="2019" name="Int. J. Syst. Evol. Microbiol.">
        <title>The Global Catalogue of Microorganisms (GCM) 10K type strain sequencing project: providing services to taxonomists for standard genome sequencing and annotation.</title>
        <authorList>
            <consortium name="The Broad Institute Genomics Platform"/>
            <consortium name="The Broad Institute Genome Sequencing Center for Infectious Disease"/>
            <person name="Wu L."/>
            <person name="Ma J."/>
        </authorList>
    </citation>
    <scope>NUCLEOTIDE SEQUENCE [LARGE SCALE GENOMIC DNA]</scope>
    <source>
        <strain evidence="2 3">JCM 6923</strain>
    </source>
</reference>
<name>A0ABN3LAX2_9ACTN</name>
<evidence type="ECO:0000256" key="1">
    <source>
        <dbReference type="SAM" id="Phobius"/>
    </source>
</evidence>
<organism evidence="2 3">
    <name type="scientific">Streptomyces graminearus</name>
    <dbReference type="NCBI Taxonomy" id="284030"/>
    <lineage>
        <taxon>Bacteria</taxon>
        <taxon>Bacillati</taxon>
        <taxon>Actinomycetota</taxon>
        <taxon>Actinomycetes</taxon>
        <taxon>Kitasatosporales</taxon>
        <taxon>Streptomycetaceae</taxon>
        <taxon>Streptomyces</taxon>
    </lineage>
</organism>
<evidence type="ECO:0008006" key="4">
    <source>
        <dbReference type="Google" id="ProtNLM"/>
    </source>
</evidence>
<evidence type="ECO:0000313" key="3">
    <source>
        <dbReference type="Proteomes" id="UP001501721"/>
    </source>
</evidence>
<comment type="caution">
    <text evidence="2">The sequence shown here is derived from an EMBL/GenBank/DDBJ whole genome shotgun (WGS) entry which is preliminary data.</text>
</comment>
<gene>
    <name evidence="2" type="ORF">GCM10010422_27000</name>
</gene>
<dbReference type="Proteomes" id="UP001501721">
    <property type="component" value="Unassembled WGS sequence"/>
</dbReference>
<sequence length="84" mass="8497">MPRAVLGRALLLEAALPLLPALVLAGAGGMLIGTGYATLTGGTVTVPYAALLVPVLVYACCLLSAATALPLLHRSARPGELRYA</sequence>
<dbReference type="RefSeq" id="WP_346079058.1">
    <property type="nucleotide sequence ID" value="NZ_BAAATL010000011.1"/>
</dbReference>
<keyword evidence="1" id="KW-1133">Transmembrane helix</keyword>
<keyword evidence="1" id="KW-0812">Transmembrane</keyword>
<dbReference type="EMBL" id="BAAATL010000011">
    <property type="protein sequence ID" value="GAA2480993.1"/>
    <property type="molecule type" value="Genomic_DNA"/>
</dbReference>
<protein>
    <recommendedName>
        <fullName evidence="4">ABC transporter permease</fullName>
    </recommendedName>
</protein>
<keyword evidence="3" id="KW-1185">Reference proteome</keyword>
<keyword evidence="1" id="KW-0472">Membrane</keyword>
<accession>A0ABN3LAX2</accession>
<feature type="transmembrane region" description="Helical" evidence="1">
    <location>
        <begin position="49"/>
        <end position="72"/>
    </location>
</feature>
<proteinExistence type="predicted"/>
<evidence type="ECO:0000313" key="2">
    <source>
        <dbReference type="EMBL" id="GAA2480993.1"/>
    </source>
</evidence>